<sequence>MKTAFVSAAALVAAAAYSSAADCDMAKIESMLYPNATQGLADCVNATGVDVFAVSQFPTSEQVTQLSQNVDCADYLNQINQVANAEIQCNVTVEGVSINFGALIADFLTGKTGNESDSGSGSIEVPSASASGSLAAGSTVLDSSATSSGSTAASKSTGSSGASSAHALSFLAYGVAAAVAMALQ</sequence>
<name>A0A8T1W8W6_9STRA</name>
<proteinExistence type="inferred from homology"/>
<keyword evidence="1" id="KW-0964">Secreted</keyword>
<reference evidence="4" key="1">
    <citation type="submission" date="2021-02" db="EMBL/GenBank/DDBJ databases">
        <authorList>
            <person name="Palmer J.M."/>
        </authorList>
    </citation>
    <scope>NUCLEOTIDE SEQUENCE</scope>
    <source>
        <strain evidence="4">SCRP734</strain>
    </source>
</reference>
<evidence type="ECO:0000256" key="2">
    <source>
        <dbReference type="SAM" id="MobiDB-lite"/>
    </source>
</evidence>
<dbReference type="EMBL" id="JAGDFM010000032">
    <property type="protein sequence ID" value="KAG7390422.1"/>
    <property type="molecule type" value="Genomic_DNA"/>
</dbReference>
<comment type="subcellular location">
    <subcellularLocation>
        <location evidence="1">Secreted</location>
    </subcellularLocation>
</comment>
<dbReference type="GO" id="GO:0005576">
    <property type="term" value="C:extracellular region"/>
    <property type="evidence" value="ECO:0007669"/>
    <property type="project" value="UniProtKB-SubCell"/>
</dbReference>
<dbReference type="AlphaFoldDB" id="A0A8T1W8W6"/>
<feature type="signal peptide" evidence="3">
    <location>
        <begin position="1"/>
        <end position="20"/>
    </location>
</feature>
<feature type="chain" id="PRO_5035863619" description="Elicitin" evidence="3">
    <location>
        <begin position="21"/>
        <end position="184"/>
    </location>
</feature>
<comment type="function">
    <text evidence="1">Induces local and distal defense responses (incompatible hypersensitive reaction) in plants from the solanaceae and cruciferae families. Elicits leaf necrosis and causes the accumulation of pathogenesis-related proteins. Might interact with the lipidic molecules of the plasma membrane.</text>
</comment>
<dbReference type="GO" id="GO:0052040">
    <property type="term" value="P:symbiont-mediated perturbation of host programmed cell death"/>
    <property type="evidence" value="ECO:0007669"/>
    <property type="project" value="UniProtKB-UniRule"/>
</dbReference>
<evidence type="ECO:0000256" key="1">
    <source>
        <dbReference type="RuleBase" id="RU368111"/>
    </source>
</evidence>
<organism evidence="4 5">
    <name type="scientific">Phytophthora pseudosyringae</name>
    <dbReference type="NCBI Taxonomy" id="221518"/>
    <lineage>
        <taxon>Eukaryota</taxon>
        <taxon>Sar</taxon>
        <taxon>Stramenopiles</taxon>
        <taxon>Oomycota</taxon>
        <taxon>Peronosporomycetes</taxon>
        <taxon>Peronosporales</taxon>
        <taxon>Peronosporaceae</taxon>
        <taxon>Phytophthora</taxon>
    </lineage>
</organism>
<gene>
    <name evidence="4" type="ORF">PHYPSEUDO_007945</name>
</gene>
<comment type="similarity">
    <text evidence="1">Belongs to the elicitin family.</text>
</comment>
<evidence type="ECO:0000256" key="3">
    <source>
        <dbReference type="SAM" id="SignalP"/>
    </source>
</evidence>
<keyword evidence="1" id="KW-0928">Hypersensitive response elicitation</keyword>
<comment type="caution">
    <text evidence="4">The sequence shown here is derived from an EMBL/GenBank/DDBJ whole genome shotgun (WGS) entry which is preliminary data.</text>
</comment>
<dbReference type="InterPro" id="IPR002200">
    <property type="entry name" value="Elicitin"/>
</dbReference>
<keyword evidence="3" id="KW-0732">Signal</keyword>
<keyword evidence="1" id="KW-1015">Disulfide bond</keyword>
<dbReference type="Proteomes" id="UP000694044">
    <property type="component" value="Unassembled WGS sequence"/>
</dbReference>
<feature type="region of interest" description="Disordered" evidence="2">
    <location>
        <begin position="143"/>
        <end position="162"/>
    </location>
</feature>
<evidence type="ECO:0000313" key="4">
    <source>
        <dbReference type="EMBL" id="KAG7390422.1"/>
    </source>
</evidence>
<dbReference type="Pfam" id="PF00964">
    <property type="entry name" value="Elicitin"/>
    <property type="match status" value="1"/>
</dbReference>
<dbReference type="OrthoDB" id="163896at2759"/>
<dbReference type="SMART" id="SM01187">
    <property type="entry name" value="Elicitin"/>
    <property type="match status" value="1"/>
</dbReference>
<protein>
    <recommendedName>
        <fullName evidence="1">Elicitin</fullName>
    </recommendedName>
</protein>
<accession>A0A8T1W8W6</accession>
<evidence type="ECO:0000313" key="5">
    <source>
        <dbReference type="Proteomes" id="UP000694044"/>
    </source>
</evidence>
<keyword evidence="5" id="KW-1185">Reference proteome</keyword>